<feature type="signal peptide" evidence="1">
    <location>
        <begin position="1"/>
        <end position="25"/>
    </location>
</feature>
<dbReference type="AlphaFoldDB" id="A0AAE8HXG2"/>
<dbReference type="EMBL" id="CP015369">
    <property type="protein sequence ID" value="APT35113.1"/>
    <property type="molecule type" value="Genomic_DNA"/>
</dbReference>
<reference evidence="3 5" key="2">
    <citation type="submission" date="2016-10" db="EMBL/GenBank/DDBJ databases">
        <authorList>
            <person name="Varghese N."/>
            <person name="Submissions S."/>
        </authorList>
    </citation>
    <scope>NUCLEOTIDE SEQUENCE [LARGE SCALE GENOMIC DNA]</scope>
    <source>
        <strain evidence="3 5">CBMB27</strain>
    </source>
</reference>
<feature type="chain" id="PRO_5042262186" evidence="1">
    <location>
        <begin position="26"/>
        <end position="55"/>
    </location>
</feature>
<keyword evidence="2" id="KW-0614">Plasmid</keyword>
<dbReference type="KEGG" id="mphy:MCBMB27_05822"/>
<accession>A0AAE8HXG2</accession>
<evidence type="ECO:0000256" key="1">
    <source>
        <dbReference type="SAM" id="SignalP"/>
    </source>
</evidence>
<dbReference type="EMBL" id="FOPK01000037">
    <property type="protein sequence ID" value="SFH62622.1"/>
    <property type="molecule type" value="Genomic_DNA"/>
</dbReference>
<keyword evidence="4" id="KW-1185">Reference proteome</keyword>
<reference evidence="2 4" key="1">
    <citation type="submission" date="2016-04" db="EMBL/GenBank/DDBJ databases">
        <title>Complete genome sequencing and analysis of CBMB27, Methylobacterium phyllosphaerae isolated from leaf tissues of rice (Oryza sativa L.).</title>
        <authorList>
            <person name="Lee Y."/>
            <person name="Hwangbo K."/>
            <person name="Chung H."/>
            <person name="Yoo J."/>
            <person name="Kim K.Y."/>
            <person name="Sa T.M."/>
            <person name="Um Y."/>
            <person name="Madhaiyan M."/>
        </authorList>
    </citation>
    <scope>NUCLEOTIDE SEQUENCE [LARGE SCALE GENOMIC DNA]</scope>
    <source>
        <strain evidence="2 4">CBMB27</strain>
        <plasmid evidence="2 4">CBMB27-p2</plasmid>
    </source>
</reference>
<evidence type="ECO:0000313" key="4">
    <source>
        <dbReference type="Proteomes" id="UP000185487"/>
    </source>
</evidence>
<evidence type="ECO:0000313" key="3">
    <source>
        <dbReference type="EMBL" id="SFH62622.1"/>
    </source>
</evidence>
<evidence type="ECO:0000313" key="5">
    <source>
        <dbReference type="Proteomes" id="UP000199140"/>
    </source>
</evidence>
<proteinExistence type="predicted"/>
<geneLocation type="plasmid" evidence="2 4">
    <name>CBMB27-p2</name>
</geneLocation>
<sequence length="55" mass="5715">MIIPASAIRRLMMLGLMLAALIALADSVAQNEVRRATSEMAFAAAAARPVGASDE</sequence>
<protein>
    <submittedName>
        <fullName evidence="3">Uncharacterized protein</fullName>
    </submittedName>
</protein>
<dbReference type="Proteomes" id="UP000185487">
    <property type="component" value="Plasmid CBMB27-p2"/>
</dbReference>
<organism evidence="3 5">
    <name type="scientific">Methylobacterium phyllosphaerae</name>
    <dbReference type="NCBI Taxonomy" id="418223"/>
    <lineage>
        <taxon>Bacteria</taxon>
        <taxon>Pseudomonadati</taxon>
        <taxon>Pseudomonadota</taxon>
        <taxon>Alphaproteobacteria</taxon>
        <taxon>Hyphomicrobiales</taxon>
        <taxon>Methylobacteriaceae</taxon>
        <taxon>Methylobacterium</taxon>
    </lineage>
</organism>
<name>A0AAE8HXG2_9HYPH</name>
<keyword evidence="1" id="KW-0732">Signal</keyword>
<dbReference type="Proteomes" id="UP000199140">
    <property type="component" value="Unassembled WGS sequence"/>
</dbReference>
<evidence type="ECO:0000313" key="2">
    <source>
        <dbReference type="EMBL" id="APT35113.1"/>
    </source>
</evidence>
<gene>
    <name evidence="2" type="ORF">MCBMB27_05822</name>
    <name evidence="3" type="ORF">SAMN05192567_13735</name>
</gene>